<comment type="cofactor">
    <cofactor evidence="1">
        <name>FMN</name>
        <dbReference type="ChEBI" id="CHEBI:58210"/>
    </cofactor>
</comment>
<dbReference type="SUPFAM" id="SSF51971">
    <property type="entry name" value="Nucleotide-binding domain"/>
    <property type="match status" value="1"/>
</dbReference>
<accession>G9ERD4</accession>
<keyword evidence="5" id="KW-0028">Amino-acid biosynthesis</keyword>
<dbReference type="InterPro" id="IPR009051">
    <property type="entry name" value="Helical_ferredxn"/>
</dbReference>
<dbReference type="SUPFAM" id="SSF51395">
    <property type="entry name" value="FMN-linked oxidoreductases"/>
    <property type="match status" value="1"/>
</dbReference>
<dbReference type="Gene3D" id="3.50.50.60">
    <property type="entry name" value="FAD/NAD(P)-binding domain"/>
    <property type="match status" value="1"/>
</dbReference>
<dbReference type="PROSITE" id="PS51278">
    <property type="entry name" value="GATASE_TYPE_2"/>
    <property type="match status" value="1"/>
</dbReference>
<dbReference type="InterPro" id="IPR050711">
    <property type="entry name" value="ET-N_metabolism_enzyme"/>
</dbReference>
<dbReference type="FunCoup" id="G9ERD4">
    <property type="interactions" value="445"/>
</dbReference>
<dbReference type="Pfam" id="PF00310">
    <property type="entry name" value="GATase_2"/>
    <property type="match status" value="1"/>
</dbReference>
<dbReference type="Proteomes" id="UP000002770">
    <property type="component" value="Unassembled WGS sequence"/>
</dbReference>
<dbReference type="Gene3D" id="2.160.20.60">
    <property type="entry name" value="Glutamate synthase, alpha subunit, C-terminal domain"/>
    <property type="match status" value="1"/>
</dbReference>
<dbReference type="Gene3D" id="1.10.1060.10">
    <property type="entry name" value="Alpha-helical ferredoxin"/>
    <property type="match status" value="1"/>
</dbReference>
<evidence type="ECO:0000256" key="1">
    <source>
        <dbReference type="ARBA" id="ARBA00001917"/>
    </source>
</evidence>
<keyword evidence="11" id="KW-0408">Iron</keyword>
<keyword evidence="10" id="KW-0560">Oxidoreductase</keyword>
<keyword evidence="9" id="KW-0315">Glutamine amidotransferase</keyword>
<dbReference type="PANTHER" id="PTHR11938">
    <property type="entry name" value="FAD NADPH DEHYDROGENASE/OXIDOREDUCTASE"/>
    <property type="match status" value="1"/>
</dbReference>
<dbReference type="GO" id="GO:0051538">
    <property type="term" value="F:3 iron, 4 sulfur cluster binding"/>
    <property type="evidence" value="ECO:0007669"/>
    <property type="project" value="UniProtKB-KW"/>
</dbReference>
<dbReference type="GO" id="GO:0046872">
    <property type="term" value="F:metal ion binding"/>
    <property type="evidence" value="ECO:0007669"/>
    <property type="project" value="UniProtKB-KW"/>
</dbReference>
<dbReference type="CDD" id="cd02808">
    <property type="entry name" value="GltS_FMN"/>
    <property type="match status" value="1"/>
</dbReference>
<dbReference type="Pfam" id="PF01493">
    <property type="entry name" value="GXGXG"/>
    <property type="match status" value="1"/>
</dbReference>
<dbReference type="Pfam" id="PF04898">
    <property type="entry name" value="Glu_syn_central"/>
    <property type="match status" value="1"/>
</dbReference>
<keyword evidence="13" id="KW-0314">Glutamate biosynthesis</keyword>
<evidence type="ECO:0000256" key="4">
    <source>
        <dbReference type="ARBA" id="ARBA00011048"/>
    </source>
</evidence>
<evidence type="ECO:0000256" key="13">
    <source>
        <dbReference type="ARBA" id="ARBA00023164"/>
    </source>
</evidence>
<dbReference type="SUPFAM" id="SSF56235">
    <property type="entry name" value="N-terminal nucleophile aminohydrolases (Ntn hydrolases)"/>
    <property type="match status" value="1"/>
</dbReference>
<comment type="similarity">
    <text evidence="4">In the N-terminal section; belongs to the NADH:flavin oxidoreductase/NADH oxidase family.</text>
</comment>
<evidence type="ECO:0000256" key="5">
    <source>
        <dbReference type="ARBA" id="ARBA00022605"/>
    </source>
</evidence>
<evidence type="ECO:0000256" key="10">
    <source>
        <dbReference type="ARBA" id="ARBA00023002"/>
    </source>
</evidence>
<evidence type="ECO:0000256" key="3">
    <source>
        <dbReference type="ARBA" id="ARBA00009716"/>
    </source>
</evidence>
<evidence type="ECO:0000259" key="16">
    <source>
        <dbReference type="PROSITE" id="PS51278"/>
    </source>
</evidence>
<dbReference type="PANTHER" id="PTHR11938:SF133">
    <property type="entry name" value="GLUTAMATE SYNTHASE (NADH)"/>
    <property type="match status" value="1"/>
</dbReference>
<evidence type="ECO:0000256" key="9">
    <source>
        <dbReference type="ARBA" id="ARBA00022962"/>
    </source>
</evidence>
<keyword evidence="7" id="KW-0288">FMN</keyword>
<comment type="similarity">
    <text evidence="3">Belongs to the glutamate synthase family.</text>
</comment>
<dbReference type="InterPro" id="IPR002489">
    <property type="entry name" value="Glu_synth_asu_C"/>
</dbReference>
<dbReference type="STRING" id="658187.LDG_7846"/>
<evidence type="ECO:0000256" key="11">
    <source>
        <dbReference type="ARBA" id="ARBA00023004"/>
    </source>
</evidence>
<dbReference type="InterPro" id="IPR023753">
    <property type="entry name" value="FAD/NAD-binding_dom"/>
</dbReference>
<evidence type="ECO:0000256" key="7">
    <source>
        <dbReference type="ARBA" id="ARBA00022643"/>
    </source>
</evidence>
<dbReference type="Gene3D" id="3.40.50.720">
    <property type="entry name" value="NAD(P)-binding Rossmann-like Domain"/>
    <property type="match status" value="1"/>
</dbReference>
<dbReference type="InterPro" id="IPR006982">
    <property type="entry name" value="Glu_synth_centr_N"/>
</dbReference>
<dbReference type="Pfam" id="PF01645">
    <property type="entry name" value="Glu_synthase"/>
    <property type="match status" value="1"/>
</dbReference>
<evidence type="ECO:0000313" key="17">
    <source>
        <dbReference type="EMBL" id="EHL30103.1"/>
    </source>
</evidence>
<dbReference type="InParanoid" id="G9ERD4"/>
<dbReference type="InterPro" id="IPR036188">
    <property type="entry name" value="FAD/NAD-bd_sf"/>
</dbReference>
<gene>
    <name evidence="17" type="ORF">LDG_7846</name>
</gene>
<dbReference type="InterPro" id="IPR002932">
    <property type="entry name" value="Glu_synthdom"/>
</dbReference>
<evidence type="ECO:0000256" key="2">
    <source>
        <dbReference type="ARBA" id="ARBA00001927"/>
    </source>
</evidence>
<dbReference type="Gene3D" id="3.60.20.10">
    <property type="entry name" value="Glutamine Phosphoribosylpyrophosphate, subunit 1, domain 1"/>
    <property type="match status" value="1"/>
</dbReference>
<name>G9ERD4_9GAMM</name>
<keyword evidence="12" id="KW-0411">Iron-sulfur</keyword>
<dbReference type="eggNOG" id="COG0069">
    <property type="taxonomic scope" value="Bacteria"/>
</dbReference>
<dbReference type="InterPro" id="IPR036485">
    <property type="entry name" value="Glu_synth_asu_C_sf"/>
</dbReference>
<proteinExistence type="inferred from homology"/>
<dbReference type="GO" id="GO:0015930">
    <property type="term" value="F:glutamate synthase activity"/>
    <property type="evidence" value="ECO:0007669"/>
    <property type="project" value="InterPro"/>
</dbReference>
<keyword evidence="6" id="KW-0285">Flavoprotein</keyword>
<reference evidence="17 18" key="1">
    <citation type="journal article" date="2011" name="BMC Genomics">
        <title>Insight into cross-talk between intra-amoebal pathogens.</title>
        <authorList>
            <person name="Gimenez G."/>
            <person name="Bertelli C."/>
            <person name="Moliner C."/>
            <person name="Robert C."/>
            <person name="Raoult D."/>
            <person name="Fournier P.E."/>
            <person name="Greub G."/>
        </authorList>
    </citation>
    <scope>NUCLEOTIDE SEQUENCE [LARGE SCALE GENOMIC DNA]</scope>
    <source>
        <strain evidence="17 18">LLAP12</strain>
    </source>
</reference>
<dbReference type="InterPro" id="IPR013785">
    <property type="entry name" value="Aldolase_TIM"/>
</dbReference>
<dbReference type="InterPro" id="IPR017932">
    <property type="entry name" value="GATase_2_dom"/>
</dbReference>
<dbReference type="SUPFAM" id="SSF69336">
    <property type="entry name" value="Alpha subunit of glutamate synthase, C-terminal domain"/>
    <property type="match status" value="1"/>
</dbReference>
<evidence type="ECO:0000256" key="8">
    <source>
        <dbReference type="ARBA" id="ARBA00022723"/>
    </source>
</evidence>
<dbReference type="HOGENOM" id="CLU_000422_8_2_6"/>
<dbReference type="PRINTS" id="PR00368">
    <property type="entry name" value="FADPNR"/>
</dbReference>
<evidence type="ECO:0000256" key="12">
    <source>
        <dbReference type="ARBA" id="ARBA00023014"/>
    </source>
</evidence>
<evidence type="ECO:0000313" key="18">
    <source>
        <dbReference type="Proteomes" id="UP000002770"/>
    </source>
</evidence>
<evidence type="ECO:0000256" key="15">
    <source>
        <dbReference type="ARBA" id="ARBA00029440"/>
    </source>
</evidence>
<protein>
    <recommendedName>
        <fullName evidence="16">Glutamine amidotransferase type-2 domain-containing protein</fullName>
    </recommendedName>
</protein>
<dbReference type="GO" id="GO:0019676">
    <property type="term" value="P:ammonia assimilation cycle"/>
    <property type="evidence" value="ECO:0007669"/>
    <property type="project" value="TreeGrafter"/>
</dbReference>
<dbReference type="Gene3D" id="3.20.20.70">
    <property type="entry name" value="Aldolase class I"/>
    <property type="match status" value="2"/>
</dbReference>
<organism evidence="17 18">
    <name type="scientific">Legionella drancourtii LLAP12</name>
    <dbReference type="NCBI Taxonomy" id="658187"/>
    <lineage>
        <taxon>Bacteria</taxon>
        <taxon>Pseudomonadati</taxon>
        <taxon>Pseudomonadota</taxon>
        <taxon>Gammaproteobacteria</taxon>
        <taxon>Legionellales</taxon>
        <taxon>Legionellaceae</taxon>
        <taxon>Legionella</taxon>
    </lineage>
</organism>
<keyword evidence="8" id="KW-0479">Metal-binding</keyword>
<evidence type="ECO:0000256" key="14">
    <source>
        <dbReference type="ARBA" id="ARBA00023291"/>
    </source>
</evidence>
<dbReference type="InterPro" id="IPR029055">
    <property type="entry name" value="Ntn_hydrolases_N"/>
</dbReference>
<evidence type="ECO:0000256" key="6">
    <source>
        <dbReference type="ARBA" id="ARBA00022630"/>
    </source>
</evidence>
<keyword evidence="14" id="KW-0003">3Fe-4S</keyword>
<feature type="domain" description="Glutamine amidotransferase type-2" evidence="16">
    <location>
        <begin position="1"/>
        <end position="398"/>
    </location>
</feature>
<sequence length="2244" mass="248330">MIVNFSKEGKFITSHALVQEGLKALASFAYRTGYNRATGESDGSGIRFYGLPTPFFNKLIKKGDFKGNNLIHLTLKNHHYALGQFFLANEAEQQAQAKTLIETCANQQNLTVVGWRNLENAMNLDVLSGVTLAKKPAIWQALVLSNTPKSAVLSESSVIEMSHRIYHEAQVQQIILHTVSLSTEKIVYKGMIPAPLLDTVYLDLQEQDFTAHACDTHARFATNTSPQWSNAQPCPNFISHNGELNSALGNAKQMSNELRSRNYKGVYPNKQLSDSMQFDADLANQITMKNIPLEEALTRLMAPDVGDYTDEIKAMLKYWALERTPYNGPAFIVAGAGGYFIAKLDSMGLRPSRWILVKDKNDNRCFYAASDDFVSSTENVVISKGHLEPGGMIMLTPQGELLQTQAILERIAARYNQTTTNYFQHQLQQQLVSVPEYNPIGAQQEYERAPAGAELQRILYAAGWNYESEDQVVRFMAENACERTAAMGDDTNILYTHSLPPHISYFFHQLFAQVSAPPLDSIKERDRFSLNTFLGGSFDTSMIEICSPILSAGQLHWIEHHKKLRAQIIDISFFTPLTGSVPSNERTMTLLSTAIRHLLQKVEKAISESSTAILILSDKNAGSQRAAIPDLIAVAGVRKFLESKNLDFKISIVIDSYQINGPHQMSTLLALGAKAIYPRGAYAKIHELFPGNPQPYYKNYKEALQKCLLKTMGKMGITDVNNYINSSLVAALGLDLSPTKKALTETPTLSAIFASIYSPLKGVALRHISQSLMARHQQAFDPDNEFILLPRSGYYMPEKEGIKHGFGPEIINAFTSWMKEEDLNAKLYQMHLILQHKGYLNFITDISSFSIEQGFLDPRIKNSEGFYPSLSLEQFKPSAAFKKLTQTIENYRRENPISLHDYFVIKSNIKDKRTMSKRPVQSQQEIRSLLFSGSMSQGALTVADPKTPNKLGAHETLTRGMNAIGAKSASGEGGESPLDLRQLLTTTRSKQFASGRFGVSAEQVLRAEEIEIKIAQGAKPGEGGELPGTKVSIRFAAQRGGLPHLNFISPPPHHDIYSIEDLEQLIHDIKSVNYHVKVAVKLVASQGIGTIAVGVAKAGADVINIASNSGGTGASQQSSIKHAGFPAELGLAEVDKALRQTRLRDFVQLRVSGGFKTAEEIIIAAILGADLFEIGTTAMLTLGCKMQRTCNLSCQPGVATEGHLFKGDQINTERYFVNLAAGVQERLIELGFHSLYELRNRTDLLHLLNQKSLDIYDFSAILERKGLPPLLNEQEQKLIRDQMQRALTRPKEDKLIRIIQHELTQKDIFTSKPINLTTQDRSFGARIVGILFPYLHEKPQRTIMINTTGNAGQSFGFLNASGMILKHIGTVQDGCAKSMTGGELILCTPPQENADTAAQNTIAGNAMLYGASGGKIYVNGKAGHRFGILLKGAEVIVEGVGDFAFEYMTSGTGMILGKAGKGLGTGASGGILFAYDPDNSLQPSNFVRTASAEERNSYSQAIRTLLKEHKEKTNSSIAKKIIQNFNLAHFKVLIPTEMDKINQLRQILDVIHTYRLRKSPLTQGMHVWLTHKALTTPPAEDAELEELREIIQDTTLSIFSPAVKATLSELYPTKPGAAQLEFRLPVTAIKKISKQSPKTPNPVEKRLMDIHGILDHELLKPLDNILAYITELTQDANGCSGCRAQSCAGGEKVDTGCPSGKGINTINSLLKKIGSINEQGVLTKEQWHYLRQAFAVQIQESPFISYTGAACPAPCQDSCTETIPHPGDTNEQRGGKRIGEHVHIKDIEFDLYQIGRALGWFDGKKRWAPEEISLVFGKNTTDGLIEKHAYDELMQHFKPPFCLPQHLKKKNKELIIIGSGPAGMQIAYKALLDGIQVRMYEKSDKAGGLLVDGIPAHKFDKTYLNEDFVYLQAMGLELHLNSEVFYEEQTGDYRIKNDEHSQPIANSHNENQYIALCIGTGQPKSLAPAITTGLSSTERQKLVQAIDFLKATNDIANELNKNPTVSLEEKEALIKKYLAHMDPRHKKIVVIGGGDTAQDVIRWVARYFNQTTENLGDLNILVRGYQPKKRAIMDAYPSLSRAATYENKLKKAEVTYVQGTELFLVEPVKITANADGTLNLQIKQSKFKYAETIKNDARLTALFDALPRELKPIEQENILLSEIDQVDLILCALGFEGTSNLPLVHAIKKYHLKNVYIAGDATGTGIIVAAQNNANKIYSHIKKAMGIQNIMVTKPSTVLKNIRT</sequence>
<dbReference type="GO" id="GO:0006537">
    <property type="term" value="P:glutamate biosynthetic process"/>
    <property type="evidence" value="ECO:0007669"/>
    <property type="project" value="UniProtKB-KW"/>
</dbReference>
<comment type="cofactor">
    <cofactor evidence="2">
        <name>[3Fe-4S] cluster</name>
        <dbReference type="ChEBI" id="CHEBI:21137"/>
    </cofactor>
</comment>
<keyword evidence="18" id="KW-1185">Reference proteome</keyword>
<dbReference type="EMBL" id="JH413835">
    <property type="protein sequence ID" value="EHL30103.1"/>
    <property type="molecule type" value="Genomic_DNA"/>
</dbReference>
<comment type="pathway">
    <text evidence="15">Amino-acid biosynthesis.</text>
</comment>
<dbReference type="Pfam" id="PF07992">
    <property type="entry name" value="Pyr_redox_2"/>
    <property type="match status" value="1"/>
</dbReference>